<dbReference type="SUPFAM" id="SSF52954">
    <property type="entry name" value="Class II aaRS ABD-related"/>
    <property type="match status" value="1"/>
</dbReference>
<dbReference type="PROSITE" id="PS50862">
    <property type="entry name" value="AA_TRNA_LIGASE_II"/>
    <property type="match status" value="1"/>
</dbReference>
<feature type="domain" description="Aminoacyl-transfer RNA synthetases class-II family profile" evidence="13">
    <location>
        <begin position="1"/>
        <end position="312"/>
    </location>
</feature>
<dbReference type="InterPro" id="IPR047246">
    <property type="entry name" value="ThrRS_anticodon"/>
</dbReference>
<dbReference type="GO" id="GO:0005524">
    <property type="term" value="F:ATP binding"/>
    <property type="evidence" value="ECO:0007669"/>
    <property type="project" value="UniProtKB-KW"/>
</dbReference>
<keyword evidence="10" id="KW-0030">Aminoacyl-tRNA synthetase</keyword>
<protein>
    <recommendedName>
        <fullName evidence="3">threonine--tRNA ligase</fullName>
        <ecNumber evidence="3">6.1.1.3</ecNumber>
    </recommendedName>
    <alternativeName>
        <fullName evidence="11">Threonyl-tRNA synthetase</fullName>
    </alternativeName>
</protein>
<sequence length="415" mass="47115">MRAGTALRAVNNMQRLYYAHPSSPGSAFFLPRGARLIGKLERFMRQQLRVHGYEEVITPQLFKQSLWEQSGHWQHYKEDMFGVTGAKGGAGEYSLKPMNCPAHCLIFQSQERSFRNLPLRLADFSPLHRNEATGALSGLTRVRKFHQDDGHIFCASNQVSEEIYKALKLVSSVYSVFDLPYSLALSTRPAEFIGSKAEWDDAENQLRQAMESNGSQDVQLKVGDGAFYGPKIDVSVYDSQNKQHQTSTLQLDFQLPKQFDLTFANANQELERPVLIHRAVFGSFERFLALLFSHYNGKWPFWLNPVQAVVLPVSDKHAEFAKKVALTLRNFPPQDNKPVPLNLETFDVEVFDQSESLNRRIRHARDDNASYIVVVGDEEVEKGTISVRERGSKLAVSMQPSDLVAKFHKLTETYS</sequence>
<dbReference type="NCBIfam" id="TIGR00418">
    <property type="entry name" value="thrS"/>
    <property type="match status" value="1"/>
</dbReference>
<evidence type="ECO:0000256" key="11">
    <source>
        <dbReference type="ARBA" id="ARBA00031900"/>
    </source>
</evidence>
<dbReference type="Pfam" id="PF03129">
    <property type="entry name" value="HGTP_anticodon"/>
    <property type="match status" value="1"/>
</dbReference>
<dbReference type="GO" id="GO:0004829">
    <property type="term" value="F:threonine-tRNA ligase activity"/>
    <property type="evidence" value="ECO:0007669"/>
    <property type="project" value="UniProtKB-EC"/>
</dbReference>
<keyword evidence="7" id="KW-0648">Protein biosynthesis</keyword>
<comment type="catalytic activity">
    <reaction evidence="12">
        <text>tRNA(Thr) + L-threonine + ATP = L-threonyl-tRNA(Thr) + AMP + diphosphate + H(+)</text>
        <dbReference type="Rhea" id="RHEA:24624"/>
        <dbReference type="Rhea" id="RHEA-COMP:9670"/>
        <dbReference type="Rhea" id="RHEA-COMP:9704"/>
        <dbReference type="ChEBI" id="CHEBI:15378"/>
        <dbReference type="ChEBI" id="CHEBI:30616"/>
        <dbReference type="ChEBI" id="CHEBI:33019"/>
        <dbReference type="ChEBI" id="CHEBI:57926"/>
        <dbReference type="ChEBI" id="CHEBI:78442"/>
        <dbReference type="ChEBI" id="CHEBI:78534"/>
        <dbReference type="ChEBI" id="CHEBI:456215"/>
        <dbReference type="EC" id="6.1.1.3"/>
    </reaction>
</comment>
<dbReference type="InterPro" id="IPR036621">
    <property type="entry name" value="Anticodon-bd_dom_sf"/>
</dbReference>
<dbReference type="InterPro" id="IPR002314">
    <property type="entry name" value="aa-tRNA-synt_IIb"/>
</dbReference>
<dbReference type="Gene3D" id="3.40.50.800">
    <property type="entry name" value="Anticodon-binding domain"/>
    <property type="match status" value="1"/>
</dbReference>
<evidence type="ECO:0000256" key="12">
    <source>
        <dbReference type="ARBA" id="ARBA00049515"/>
    </source>
</evidence>
<evidence type="ECO:0000256" key="8">
    <source>
        <dbReference type="ARBA" id="ARBA00022946"/>
    </source>
</evidence>
<evidence type="ECO:0000256" key="7">
    <source>
        <dbReference type="ARBA" id="ARBA00022917"/>
    </source>
</evidence>
<reference evidence="14 15" key="1">
    <citation type="journal article" date="2023" name="Elife">
        <title>Identification of key yeast species and microbe-microbe interactions impacting larval growth of Drosophila in the wild.</title>
        <authorList>
            <person name="Mure A."/>
            <person name="Sugiura Y."/>
            <person name="Maeda R."/>
            <person name="Honda K."/>
            <person name="Sakurai N."/>
            <person name="Takahashi Y."/>
            <person name="Watada M."/>
            <person name="Katoh T."/>
            <person name="Gotoh A."/>
            <person name="Gotoh Y."/>
            <person name="Taniguchi I."/>
            <person name="Nakamura K."/>
            <person name="Hayashi T."/>
            <person name="Katayama T."/>
            <person name="Uemura T."/>
            <person name="Hattori Y."/>
        </authorList>
    </citation>
    <scope>NUCLEOTIDE SEQUENCE [LARGE SCALE GENOMIC DNA]</scope>
    <source>
        <strain evidence="14 15">SB-73</strain>
    </source>
</reference>
<accession>A0AAV5RG18</accession>
<dbReference type="CDD" id="cd00771">
    <property type="entry name" value="ThrRS_core"/>
    <property type="match status" value="1"/>
</dbReference>
<evidence type="ECO:0000259" key="13">
    <source>
        <dbReference type="PROSITE" id="PS50862"/>
    </source>
</evidence>
<dbReference type="EMBL" id="BTGC01000003">
    <property type="protein sequence ID" value="GMM50340.1"/>
    <property type="molecule type" value="Genomic_DNA"/>
</dbReference>
<evidence type="ECO:0000256" key="3">
    <source>
        <dbReference type="ARBA" id="ARBA00013163"/>
    </source>
</evidence>
<keyword evidence="6" id="KW-0067">ATP-binding</keyword>
<dbReference type="GO" id="GO:0005759">
    <property type="term" value="C:mitochondrial matrix"/>
    <property type="evidence" value="ECO:0007669"/>
    <property type="project" value="UniProtKB-SubCell"/>
</dbReference>
<dbReference type="PANTHER" id="PTHR11451">
    <property type="entry name" value="THREONINE-TRNA LIGASE"/>
    <property type="match status" value="1"/>
</dbReference>
<proteinExistence type="inferred from homology"/>
<dbReference type="AlphaFoldDB" id="A0AAV5RG18"/>
<evidence type="ECO:0000256" key="2">
    <source>
        <dbReference type="ARBA" id="ARBA00008226"/>
    </source>
</evidence>
<evidence type="ECO:0000256" key="9">
    <source>
        <dbReference type="ARBA" id="ARBA00023128"/>
    </source>
</evidence>
<keyword evidence="15" id="KW-1185">Reference proteome</keyword>
<dbReference type="Proteomes" id="UP001362899">
    <property type="component" value="Unassembled WGS sequence"/>
</dbReference>
<comment type="similarity">
    <text evidence="2">Belongs to the class-II aminoacyl-tRNA synthetase family.</text>
</comment>
<evidence type="ECO:0000256" key="4">
    <source>
        <dbReference type="ARBA" id="ARBA00022598"/>
    </source>
</evidence>
<evidence type="ECO:0000256" key="5">
    <source>
        <dbReference type="ARBA" id="ARBA00022741"/>
    </source>
</evidence>
<evidence type="ECO:0000256" key="10">
    <source>
        <dbReference type="ARBA" id="ARBA00023146"/>
    </source>
</evidence>
<evidence type="ECO:0000313" key="15">
    <source>
        <dbReference type="Proteomes" id="UP001362899"/>
    </source>
</evidence>
<keyword evidence="5" id="KW-0547">Nucleotide-binding</keyword>
<dbReference type="Gene3D" id="3.30.930.10">
    <property type="entry name" value="Bira Bifunctional Protein, Domain 2"/>
    <property type="match status" value="1"/>
</dbReference>
<dbReference type="GO" id="GO:0070159">
    <property type="term" value="P:mitochondrial threonyl-tRNA aminoacylation"/>
    <property type="evidence" value="ECO:0007669"/>
    <property type="project" value="TreeGrafter"/>
</dbReference>
<evidence type="ECO:0000313" key="14">
    <source>
        <dbReference type="EMBL" id="GMM50340.1"/>
    </source>
</evidence>
<gene>
    <name evidence="14" type="ORF">DASB73_012980</name>
</gene>
<dbReference type="InterPro" id="IPR045864">
    <property type="entry name" value="aa-tRNA-synth_II/BPL/LPL"/>
</dbReference>
<keyword evidence="4 14" id="KW-0436">Ligase</keyword>
<keyword evidence="9" id="KW-0496">Mitochondrion</keyword>
<dbReference type="Pfam" id="PF00587">
    <property type="entry name" value="tRNA-synt_2b"/>
    <property type="match status" value="1"/>
</dbReference>
<name>A0AAV5RG18_STABA</name>
<comment type="caution">
    <text evidence="14">The sequence shown here is derived from an EMBL/GenBank/DDBJ whole genome shotgun (WGS) entry which is preliminary data.</text>
</comment>
<dbReference type="EC" id="6.1.1.3" evidence="3"/>
<dbReference type="FunFam" id="3.30.930.10:FF:000039">
    <property type="entry name" value="Threonyl-tRNA synthetase, mitochondrial"/>
    <property type="match status" value="1"/>
</dbReference>
<organism evidence="14 15">
    <name type="scientific">Starmerella bacillaris</name>
    <name type="common">Yeast</name>
    <name type="synonym">Candida zemplinina</name>
    <dbReference type="NCBI Taxonomy" id="1247836"/>
    <lineage>
        <taxon>Eukaryota</taxon>
        <taxon>Fungi</taxon>
        <taxon>Dikarya</taxon>
        <taxon>Ascomycota</taxon>
        <taxon>Saccharomycotina</taxon>
        <taxon>Dipodascomycetes</taxon>
        <taxon>Dipodascales</taxon>
        <taxon>Trichomonascaceae</taxon>
        <taxon>Starmerella</taxon>
    </lineage>
</organism>
<dbReference type="PRINTS" id="PR01047">
    <property type="entry name" value="TRNASYNTHTHR"/>
</dbReference>
<dbReference type="InterPro" id="IPR004154">
    <property type="entry name" value="Anticodon-bd"/>
</dbReference>
<dbReference type="CDD" id="cd00860">
    <property type="entry name" value="ThrRS_anticodon"/>
    <property type="match status" value="1"/>
</dbReference>
<comment type="subcellular location">
    <subcellularLocation>
        <location evidence="1">Mitochondrion matrix</location>
    </subcellularLocation>
</comment>
<dbReference type="InterPro" id="IPR002320">
    <property type="entry name" value="Thr-tRNA-ligase_IIa"/>
</dbReference>
<evidence type="ECO:0000256" key="6">
    <source>
        <dbReference type="ARBA" id="ARBA00022840"/>
    </source>
</evidence>
<dbReference type="SUPFAM" id="SSF55681">
    <property type="entry name" value="Class II aaRS and biotin synthetases"/>
    <property type="match status" value="1"/>
</dbReference>
<keyword evidence="8" id="KW-0809">Transit peptide</keyword>
<evidence type="ECO:0000256" key="1">
    <source>
        <dbReference type="ARBA" id="ARBA00004305"/>
    </source>
</evidence>
<dbReference type="InterPro" id="IPR006195">
    <property type="entry name" value="aa-tRNA-synth_II"/>
</dbReference>
<dbReference type="PANTHER" id="PTHR11451:SF50">
    <property type="entry name" value="THREONINE--TRNA LIGASE, MITOCHONDRIAL"/>
    <property type="match status" value="1"/>
</dbReference>
<dbReference type="InterPro" id="IPR033728">
    <property type="entry name" value="ThrRS_core"/>
</dbReference>